<evidence type="ECO:0000259" key="4">
    <source>
        <dbReference type="Pfam" id="PF07587"/>
    </source>
</evidence>
<dbReference type="KEGG" id="hbs:IPV69_26130"/>
<dbReference type="PANTHER" id="PTHR35889">
    <property type="entry name" value="CYCLOINULO-OLIGOSACCHARIDE FRUCTANOTRANSFERASE-RELATED"/>
    <property type="match status" value="1"/>
</dbReference>
<dbReference type="AlphaFoldDB" id="A0A7M2WVP6"/>
<dbReference type="Pfam" id="PF07587">
    <property type="entry name" value="PSD1"/>
    <property type="match status" value="1"/>
</dbReference>
<feature type="region of interest" description="Disordered" evidence="2">
    <location>
        <begin position="330"/>
        <end position="366"/>
    </location>
</feature>
<evidence type="ECO:0000313" key="5">
    <source>
        <dbReference type="EMBL" id="QOV89627.1"/>
    </source>
</evidence>
<protein>
    <submittedName>
        <fullName evidence="5">DUF1553 domain-containing protein</fullName>
    </submittedName>
</protein>
<feature type="domain" description="DUF1549" evidence="3">
    <location>
        <begin position="70"/>
        <end position="275"/>
    </location>
</feature>
<dbReference type="InterPro" id="IPR011444">
    <property type="entry name" value="DUF1549"/>
</dbReference>
<keyword evidence="6" id="KW-1185">Reference proteome</keyword>
<dbReference type="InterPro" id="IPR022655">
    <property type="entry name" value="DUF1553"/>
</dbReference>
<feature type="domain" description="DUF1553" evidence="4">
    <location>
        <begin position="469"/>
        <end position="724"/>
    </location>
</feature>
<reference evidence="5 6" key="1">
    <citation type="submission" date="2020-10" db="EMBL/GenBank/DDBJ databases">
        <title>Wide distribution of Phycisphaera-like planctomycetes from WD2101 soil group in peatlands and genome analysis of the first cultivated representative.</title>
        <authorList>
            <person name="Dedysh S.N."/>
            <person name="Beletsky A.V."/>
            <person name="Ivanova A."/>
            <person name="Kulichevskaya I.S."/>
            <person name="Suzina N.E."/>
            <person name="Philippov D.A."/>
            <person name="Rakitin A.L."/>
            <person name="Mardanov A.V."/>
            <person name="Ravin N.V."/>
        </authorList>
    </citation>
    <scope>NUCLEOTIDE SEQUENCE [LARGE SCALE GENOMIC DNA]</scope>
    <source>
        <strain evidence="5 6">M1803</strain>
    </source>
</reference>
<accession>A0A7M2WVP6</accession>
<evidence type="ECO:0000256" key="1">
    <source>
        <dbReference type="SAM" id="Coils"/>
    </source>
</evidence>
<dbReference type="PANTHER" id="PTHR35889:SF3">
    <property type="entry name" value="F-BOX DOMAIN-CONTAINING PROTEIN"/>
    <property type="match status" value="1"/>
</dbReference>
<dbReference type="EMBL" id="CP063458">
    <property type="protein sequence ID" value="QOV89627.1"/>
    <property type="molecule type" value="Genomic_DNA"/>
</dbReference>
<dbReference type="Proteomes" id="UP000593765">
    <property type="component" value="Chromosome"/>
</dbReference>
<gene>
    <name evidence="5" type="ORF">IPV69_26130</name>
</gene>
<evidence type="ECO:0000256" key="2">
    <source>
        <dbReference type="SAM" id="MobiDB-lite"/>
    </source>
</evidence>
<dbReference type="Pfam" id="PF07583">
    <property type="entry name" value="PSCyt2"/>
    <property type="match status" value="1"/>
</dbReference>
<organism evidence="5 6">
    <name type="scientific">Humisphaera borealis</name>
    <dbReference type="NCBI Taxonomy" id="2807512"/>
    <lineage>
        <taxon>Bacteria</taxon>
        <taxon>Pseudomonadati</taxon>
        <taxon>Planctomycetota</taxon>
        <taxon>Phycisphaerae</taxon>
        <taxon>Tepidisphaerales</taxon>
        <taxon>Tepidisphaeraceae</taxon>
        <taxon>Humisphaera</taxon>
    </lineage>
</organism>
<name>A0A7M2WVP6_9BACT</name>
<evidence type="ECO:0000313" key="6">
    <source>
        <dbReference type="Proteomes" id="UP000593765"/>
    </source>
</evidence>
<keyword evidence="1" id="KW-0175">Coiled coil</keyword>
<proteinExistence type="predicted"/>
<sequence length="758" mass="84435">MPPKLRLPDVVTADFVKWVKLGAPWPAQAVVAAAPRAALDPAAARKSHWAWQPLRKPAVPSADPAWVRTPIDAFIFDKLQAKGLRPSPPAERRTLLRRVYLDLIGLPPSPDEVQKFLADSSPTAMEKVVDDLLSRPQYGERWGRHWLDIARYAESQGYERDEPKPFTWRYRDYVIRALNEDKPYDRFVFEQLAGDEIPGADLNTQAAATFLRLGIFDTIAADGKVARYDQLDDVVGTVTAAFLGQSLRCARCHNHKFEPYSQTDYYRILAVFDPLSTDRPRETRLAGSKAELADYEKALAAFELEIAPLQDKLDAERVAILEPLGAGYYSDKSKERTPRDEKKPRVSQEVLSAFKTPPAKRDATERELVEKNRRRLGDEIRKLATADQRKADEASQKAIDQLEAKKPKGPQVYLFTETAKPLSTKLFLRGDPHKIGPTVEVGLPPLWGGSPQATPAPVTQDVLTPSSGRRTWLANWMITDGKGTLARVIANRVWQYHFGRGIVATSNDFGLAGDKPTHPELLDWLAADLIDGGWKLKRLHRQIVLSAVYQQSAGYAQIPDADPDNDLLWRWPTRRLESEAIRDSMLAVSGKLNPEMFGPPIFPPAAQRVVGTSAQSDWGNSDDREASRRSVYVFQKRSIPLPELEILGIPDSTMSTDVRPVATTALQALLLMNSRFASEQAATLAERVAKEAGNDPTAQVNRAFELAMARPPRTEELEAALAYLATSAEPEIKASVKLSPLGSFCLVLLNSNEFLYVN</sequence>
<feature type="coiled-coil region" evidence="1">
    <location>
        <begin position="285"/>
        <end position="312"/>
    </location>
</feature>
<feature type="compositionally biased region" description="Basic and acidic residues" evidence="2">
    <location>
        <begin position="331"/>
        <end position="346"/>
    </location>
</feature>
<evidence type="ECO:0000259" key="3">
    <source>
        <dbReference type="Pfam" id="PF07583"/>
    </source>
</evidence>